<protein>
    <submittedName>
        <fullName evidence="1">Uncharacterized protein</fullName>
    </submittedName>
</protein>
<evidence type="ECO:0000313" key="1">
    <source>
        <dbReference type="EMBL" id="KAJ9491050.1"/>
    </source>
</evidence>
<evidence type="ECO:0000313" key="2">
    <source>
        <dbReference type="Proteomes" id="UP001227192"/>
    </source>
</evidence>
<reference evidence="1" key="2">
    <citation type="journal article" date="2016" name="Fungal Biol.">
        <title>Ochratoxin A production by Penicillium thymicola.</title>
        <authorList>
            <person name="Nguyen H.D.T."/>
            <person name="McMullin D.R."/>
            <person name="Ponomareva E."/>
            <person name="Riley R."/>
            <person name="Pomraning K.R."/>
            <person name="Baker S.E."/>
            <person name="Seifert K.A."/>
        </authorList>
    </citation>
    <scope>NUCLEOTIDE SEQUENCE</scope>
    <source>
        <strain evidence="1">DAOM 180753</strain>
    </source>
</reference>
<dbReference type="AlphaFoldDB" id="A0AAI9TPG8"/>
<dbReference type="Proteomes" id="UP001227192">
    <property type="component" value="Unassembled WGS sequence"/>
</dbReference>
<accession>A0AAI9TPG8</accession>
<dbReference type="EMBL" id="LACB01000041">
    <property type="protein sequence ID" value="KAJ9491050.1"/>
    <property type="molecule type" value="Genomic_DNA"/>
</dbReference>
<name>A0AAI9TPG8_PENTH</name>
<keyword evidence="2" id="KW-1185">Reference proteome</keyword>
<organism evidence="1 2">
    <name type="scientific">Penicillium thymicola</name>
    <dbReference type="NCBI Taxonomy" id="293382"/>
    <lineage>
        <taxon>Eukaryota</taxon>
        <taxon>Fungi</taxon>
        <taxon>Dikarya</taxon>
        <taxon>Ascomycota</taxon>
        <taxon>Pezizomycotina</taxon>
        <taxon>Eurotiomycetes</taxon>
        <taxon>Eurotiomycetidae</taxon>
        <taxon>Eurotiales</taxon>
        <taxon>Aspergillaceae</taxon>
        <taxon>Penicillium</taxon>
    </lineage>
</organism>
<sequence length="170" mass="19399">MDSFRLMLCTRYYGFYTNIETHRSLSPSTDKDVSSVQTDRYFTYGTGGLDVYMSGFSCSILRIFTYSSILRLTSVDIRLKARRLKLGMYRVTSYLGRKHVFRGTANSYGAQMLSHDFTEGLARELVFDLGGHRVYGMTFSNWVLLMSLHKCARTMCLGSLRLRCLGGGLR</sequence>
<reference evidence="1" key="1">
    <citation type="submission" date="2015-06" db="EMBL/GenBank/DDBJ databases">
        <authorList>
            <person name="Nguyen H."/>
        </authorList>
    </citation>
    <scope>NUCLEOTIDE SEQUENCE</scope>
    <source>
        <strain evidence="1">DAOM 180753</strain>
    </source>
</reference>
<gene>
    <name evidence="1" type="ORF">VN97_g2207</name>
</gene>
<proteinExistence type="predicted"/>
<comment type="caution">
    <text evidence="1">The sequence shown here is derived from an EMBL/GenBank/DDBJ whole genome shotgun (WGS) entry which is preliminary data.</text>
</comment>